<keyword evidence="2" id="KW-1185">Reference proteome</keyword>
<reference evidence="1 2" key="1">
    <citation type="submission" date="2020-02" db="EMBL/GenBank/DDBJ databases">
        <title>Complete genomic sequence of a novel lytic phytopathogenic Burkholderia phage isolated from fallen leaf compost.</title>
        <authorList>
            <person name="Sasaki R."/>
            <person name="Miyashita S."/>
            <person name="Ando S."/>
            <person name="Ito K."/>
            <person name="Tada C."/>
            <person name="Fukuhara T."/>
            <person name="Kormelink R."/>
            <person name="Takahashi H."/>
        </authorList>
    </citation>
    <scope>NUCLEOTIDE SEQUENCE [LARGE SCALE GENOMIC DNA]</scope>
    <source>
        <strain evidence="1 2">FLC5</strain>
    </source>
</reference>
<dbReference type="EMBL" id="LC528882">
    <property type="protein sequence ID" value="BCB23175.1"/>
    <property type="molecule type" value="Genomic_DNA"/>
</dbReference>
<gene>
    <name evidence="1" type="primary">ORF3</name>
</gene>
<sequence length="30" mass="3020">MDEAAAARGLSRAAAIADACADWLKSKEGA</sequence>
<dbReference type="RefSeq" id="YP_010090993.1">
    <property type="nucleotide sequence ID" value="NC_055722.1"/>
</dbReference>
<evidence type="ECO:0000313" key="1">
    <source>
        <dbReference type="EMBL" id="BCB23175.1"/>
    </source>
</evidence>
<protein>
    <submittedName>
        <fullName evidence="1">Uncharacterized protein</fullName>
    </submittedName>
</protein>
<dbReference type="KEGG" id="vg:65108496"/>
<evidence type="ECO:0000313" key="2">
    <source>
        <dbReference type="Proteomes" id="UP000516002"/>
    </source>
</evidence>
<proteinExistence type="predicted"/>
<dbReference type="GeneID" id="65108496"/>
<organism evidence="1 2">
    <name type="scientific">Burkholderia phage FLC5</name>
    <dbReference type="NCBI Taxonomy" id="2716322"/>
    <lineage>
        <taxon>Viruses</taxon>
        <taxon>Duplodnaviria</taxon>
        <taxon>Heunggongvirae</taxon>
        <taxon>Uroviricota</taxon>
        <taxon>Caudoviricetes</taxon>
        <taxon>Peduoviridae</taxon>
        <taxon>Kisquattuordecimvirus</taxon>
        <taxon>Kisquattuordecimvirus FLC5</taxon>
    </lineage>
</organism>
<dbReference type="Proteomes" id="UP000516002">
    <property type="component" value="Segment"/>
</dbReference>
<name>A0A7G1GM59_9CAUD</name>
<accession>A0A7G1GM59</accession>